<dbReference type="PANTHER" id="PTHR32322:SF2">
    <property type="entry name" value="EAMA DOMAIN-CONTAINING PROTEIN"/>
    <property type="match status" value="1"/>
</dbReference>
<feature type="transmembrane region" description="Helical" evidence="6">
    <location>
        <begin position="179"/>
        <end position="198"/>
    </location>
</feature>
<comment type="similarity">
    <text evidence="2">Belongs to the EamA transporter family.</text>
</comment>
<evidence type="ECO:0000256" key="2">
    <source>
        <dbReference type="ARBA" id="ARBA00007362"/>
    </source>
</evidence>
<feature type="transmembrane region" description="Helical" evidence="6">
    <location>
        <begin position="242"/>
        <end position="260"/>
    </location>
</feature>
<comment type="subcellular location">
    <subcellularLocation>
        <location evidence="1">Membrane</location>
        <topology evidence="1">Multi-pass membrane protein</topology>
    </subcellularLocation>
</comment>
<gene>
    <name evidence="8" type="ORF">GPZ80_18285</name>
</gene>
<keyword evidence="4 6" id="KW-1133">Transmembrane helix</keyword>
<feature type="domain" description="EamA" evidence="7">
    <location>
        <begin position="150"/>
        <end position="283"/>
    </location>
</feature>
<proteinExistence type="inferred from homology"/>
<sequence length="300" mass="31645">MRRSDWVRLLVLGALWGASFIFLRVLAPVLGATTTAGLRVGIGGLAFLPYFAAIRFHPKWRAHWAHYVVVGLFNVATPMLLFSYAAVHIPASYSVIINSSTPLFGTILAAIFLRDRLTLRGLAGLIMGVAGVALVAGGGSAAHASTQFWAGIAACLVAAVCYAMSGVYVKRFAPAVDPIGMAGCSQLLAGVFLLPFWVANLPTIEITVPIVLNVLALAVLCTTIGFLLYFRLIADVGPSRAMMVALLTPLFGVLWGAVFLKETLTLPVVGGCLLIIGSAALVLIKSAQPERAVLPSTVSR</sequence>
<evidence type="ECO:0000313" key="8">
    <source>
        <dbReference type="EMBL" id="MBC6449119.1"/>
    </source>
</evidence>
<feature type="transmembrane region" description="Helical" evidence="6">
    <location>
        <begin position="7"/>
        <end position="30"/>
    </location>
</feature>
<keyword evidence="9" id="KW-1185">Reference proteome</keyword>
<evidence type="ECO:0000256" key="4">
    <source>
        <dbReference type="ARBA" id="ARBA00022989"/>
    </source>
</evidence>
<feature type="transmembrane region" description="Helical" evidence="6">
    <location>
        <begin position="122"/>
        <end position="142"/>
    </location>
</feature>
<keyword evidence="5 6" id="KW-0472">Membrane</keyword>
<dbReference type="Pfam" id="PF00892">
    <property type="entry name" value="EamA"/>
    <property type="match status" value="2"/>
</dbReference>
<dbReference type="SUPFAM" id="SSF103481">
    <property type="entry name" value="Multidrug resistance efflux transporter EmrE"/>
    <property type="match status" value="2"/>
</dbReference>
<name>A0ABR7L9Q4_9PSEU</name>
<reference evidence="8 9" key="1">
    <citation type="submission" date="2020-06" db="EMBL/GenBank/DDBJ databases">
        <title>Actinokineospora xiongansis sp. nov., isolated from soil of Baiyangdian.</title>
        <authorList>
            <person name="Zhang X."/>
        </authorList>
    </citation>
    <scope>NUCLEOTIDE SEQUENCE [LARGE SCALE GENOMIC DNA]</scope>
    <source>
        <strain evidence="8 9">HBU206404</strain>
    </source>
</reference>
<evidence type="ECO:0000256" key="5">
    <source>
        <dbReference type="ARBA" id="ARBA00023136"/>
    </source>
</evidence>
<comment type="caution">
    <text evidence="8">The sequence shown here is derived from an EMBL/GenBank/DDBJ whole genome shotgun (WGS) entry which is preliminary data.</text>
</comment>
<evidence type="ECO:0000259" key="7">
    <source>
        <dbReference type="Pfam" id="PF00892"/>
    </source>
</evidence>
<evidence type="ECO:0000313" key="9">
    <source>
        <dbReference type="Proteomes" id="UP000734823"/>
    </source>
</evidence>
<feature type="transmembrane region" description="Helical" evidence="6">
    <location>
        <begin position="210"/>
        <end position="230"/>
    </location>
</feature>
<feature type="transmembrane region" description="Helical" evidence="6">
    <location>
        <begin position="65"/>
        <end position="87"/>
    </location>
</feature>
<feature type="transmembrane region" description="Helical" evidence="6">
    <location>
        <begin position="148"/>
        <end position="167"/>
    </location>
</feature>
<dbReference type="InterPro" id="IPR000620">
    <property type="entry name" value="EamA_dom"/>
</dbReference>
<feature type="transmembrane region" description="Helical" evidence="6">
    <location>
        <begin position="266"/>
        <end position="284"/>
    </location>
</feature>
<accession>A0ABR7L9Q4</accession>
<protein>
    <submittedName>
        <fullName evidence="8">DMT family transporter</fullName>
    </submittedName>
</protein>
<dbReference type="PANTHER" id="PTHR32322">
    <property type="entry name" value="INNER MEMBRANE TRANSPORTER"/>
    <property type="match status" value="1"/>
</dbReference>
<dbReference type="RefSeq" id="WP_187221623.1">
    <property type="nucleotide sequence ID" value="NZ_JABVED010000010.1"/>
</dbReference>
<evidence type="ECO:0000256" key="1">
    <source>
        <dbReference type="ARBA" id="ARBA00004141"/>
    </source>
</evidence>
<feature type="transmembrane region" description="Helical" evidence="6">
    <location>
        <begin position="36"/>
        <end position="53"/>
    </location>
</feature>
<dbReference type="EMBL" id="JABVED010000010">
    <property type="protein sequence ID" value="MBC6449119.1"/>
    <property type="molecule type" value="Genomic_DNA"/>
</dbReference>
<feature type="domain" description="EamA" evidence="7">
    <location>
        <begin position="10"/>
        <end position="135"/>
    </location>
</feature>
<keyword evidence="3 6" id="KW-0812">Transmembrane</keyword>
<dbReference type="InterPro" id="IPR037185">
    <property type="entry name" value="EmrE-like"/>
</dbReference>
<dbReference type="Proteomes" id="UP000734823">
    <property type="component" value="Unassembled WGS sequence"/>
</dbReference>
<organism evidence="8 9">
    <name type="scientific">Actinokineospora xionganensis</name>
    <dbReference type="NCBI Taxonomy" id="2684470"/>
    <lineage>
        <taxon>Bacteria</taxon>
        <taxon>Bacillati</taxon>
        <taxon>Actinomycetota</taxon>
        <taxon>Actinomycetes</taxon>
        <taxon>Pseudonocardiales</taxon>
        <taxon>Pseudonocardiaceae</taxon>
        <taxon>Actinokineospora</taxon>
    </lineage>
</organism>
<evidence type="ECO:0000256" key="3">
    <source>
        <dbReference type="ARBA" id="ARBA00022692"/>
    </source>
</evidence>
<dbReference type="InterPro" id="IPR050638">
    <property type="entry name" value="AA-Vitamin_Transporters"/>
</dbReference>
<feature type="transmembrane region" description="Helical" evidence="6">
    <location>
        <begin position="93"/>
        <end position="113"/>
    </location>
</feature>
<evidence type="ECO:0000256" key="6">
    <source>
        <dbReference type="SAM" id="Phobius"/>
    </source>
</evidence>